<organism evidence="2 3">
    <name type="scientific">Natronorubrum thiooxidans</name>
    <dbReference type="NCBI Taxonomy" id="308853"/>
    <lineage>
        <taxon>Archaea</taxon>
        <taxon>Methanobacteriati</taxon>
        <taxon>Methanobacteriota</taxon>
        <taxon>Stenosarchaea group</taxon>
        <taxon>Halobacteria</taxon>
        <taxon>Halobacteriales</taxon>
        <taxon>Natrialbaceae</taxon>
        <taxon>Natronorubrum</taxon>
    </lineage>
</organism>
<dbReference type="AlphaFoldDB" id="A0A1N7GD15"/>
<reference evidence="3" key="1">
    <citation type="submission" date="2017-01" db="EMBL/GenBank/DDBJ databases">
        <authorList>
            <person name="Varghese N."/>
            <person name="Submissions S."/>
        </authorList>
    </citation>
    <scope>NUCLEOTIDE SEQUENCE [LARGE SCALE GENOMIC DNA]</scope>
    <source>
        <strain evidence="3">type strain: HArc-</strain>
    </source>
</reference>
<dbReference type="STRING" id="308853.SAMN05421752_11174"/>
<feature type="region of interest" description="Disordered" evidence="1">
    <location>
        <begin position="203"/>
        <end position="226"/>
    </location>
</feature>
<evidence type="ECO:0008006" key="4">
    <source>
        <dbReference type="Google" id="ProtNLM"/>
    </source>
</evidence>
<protein>
    <recommendedName>
        <fullName evidence="4">ParB-like nuclease domain-containing protein</fullName>
    </recommendedName>
</protein>
<name>A0A1N7GD15_9EURY</name>
<evidence type="ECO:0000256" key="1">
    <source>
        <dbReference type="SAM" id="MobiDB-lite"/>
    </source>
</evidence>
<sequence>MRRVGLYRTRTLLRTLKYRYVHGHHVGGAFDLLSIDPSNVDHYLSPRFGPRSYVFDIKGGDWDETRPRPIEEYDMYRAFERHFTDGISWTQTEFYERITDEIDQGKTKWGCTSEDEFYEVCGEFDSLHDSIVEHGFLSMKELHDRGLDTTKPIHAHEVCVVIGRDGTLYSDEGRHRLFIAKVLDFDQIPARVLVRHTEWQRIRDQAAAKGSPPSEYTSHPDLKDIR</sequence>
<dbReference type="Proteomes" id="UP000185936">
    <property type="component" value="Unassembled WGS sequence"/>
</dbReference>
<proteinExistence type="predicted"/>
<accession>A0A1N7GD15</accession>
<evidence type="ECO:0000313" key="2">
    <source>
        <dbReference type="EMBL" id="SIS10505.1"/>
    </source>
</evidence>
<gene>
    <name evidence="2" type="ORF">SAMN05421752_11174</name>
</gene>
<dbReference type="EMBL" id="FTNR01000011">
    <property type="protein sequence ID" value="SIS10505.1"/>
    <property type="molecule type" value="Genomic_DNA"/>
</dbReference>
<keyword evidence="3" id="KW-1185">Reference proteome</keyword>
<evidence type="ECO:0000313" key="3">
    <source>
        <dbReference type="Proteomes" id="UP000185936"/>
    </source>
</evidence>